<dbReference type="InterPro" id="IPR007219">
    <property type="entry name" value="XnlR_reg_dom"/>
</dbReference>
<dbReference type="InterPro" id="IPR036864">
    <property type="entry name" value="Zn2-C6_fun-type_DNA-bd_sf"/>
</dbReference>
<dbReference type="Proteomes" id="UP001562354">
    <property type="component" value="Unassembled WGS sequence"/>
</dbReference>
<dbReference type="RefSeq" id="XP_069199321.1">
    <property type="nucleotide sequence ID" value="XM_069348494.1"/>
</dbReference>
<dbReference type="InterPro" id="IPR001138">
    <property type="entry name" value="Zn2Cys6_DnaBD"/>
</dbReference>
<comment type="subcellular location">
    <subcellularLocation>
        <location evidence="1">Nucleus</location>
    </subcellularLocation>
</comment>
<evidence type="ECO:0000256" key="1">
    <source>
        <dbReference type="ARBA" id="ARBA00004123"/>
    </source>
</evidence>
<dbReference type="GeneID" id="95977057"/>
<dbReference type="PROSITE" id="PS50048">
    <property type="entry name" value="ZN2_CY6_FUNGAL_2"/>
    <property type="match status" value="1"/>
</dbReference>
<name>A0ABR3PAD5_9PEZI</name>
<dbReference type="CDD" id="cd12148">
    <property type="entry name" value="fungal_TF_MHR"/>
    <property type="match status" value="1"/>
</dbReference>
<dbReference type="InterPro" id="IPR050613">
    <property type="entry name" value="Sec_Metabolite_Reg"/>
</dbReference>
<dbReference type="SMART" id="SM00906">
    <property type="entry name" value="Fungal_trans"/>
    <property type="match status" value="1"/>
</dbReference>
<protein>
    <recommendedName>
        <fullName evidence="4">Zn(2)-C6 fungal-type domain-containing protein</fullName>
    </recommendedName>
</protein>
<evidence type="ECO:0000259" key="4">
    <source>
        <dbReference type="PROSITE" id="PS50048"/>
    </source>
</evidence>
<dbReference type="SMART" id="SM00066">
    <property type="entry name" value="GAL4"/>
    <property type="match status" value="1"/>
</dbReference>
<comment type="caution">
    <text evidence="5">The sequence shown here is derived from an EMBL/GenBank/DDBJ whole genome shotgun (WGS) entry which is preliminary data.</text>
</comment>
<organism evidence="5 6">
    <name type="scientific">Neodothiora populina</name>
    <dbReference type="NCBI Taxonomy" id="2781224"/>
    <lineage>
        <taxon>Eukaryota</taxon>
        <taxon>Fungi</taxon>
        <taxon>Dikarya</taxon>
        <taxon>Ascomycota</taxon>
        <taxon>Pezizomycotina</taxon>
        <taxon>Dothideomycetes</taxon>
        <taxon>Dothideomycetidae</taxon>
        <taxon>Dothideales</taxon>
        <taxon>Dothioraceae</taxon>
        <taxon>Neodothiora</taxon>
    </lineage>
</organism>
<dbReference type="SUPFAM" id="SSF57701">
    <property type="entry name" value="Zn2/Cys6 DNA-binding domain"/>
    <property type="match status" value="1"/>
</dbReference>
<dbReference type="Gene3D" id="4.10.240.10">
    <property type="entry name" value="Zn(2)-C6 fungal-type DNA-binding domain"/>
    <property type="match status" value="1"/>
</dbReference>
<evidence type="ECO:0000256" key="2">
    <source>
        <dbReference type="ARBA" id="ARBA00022723"/>
    </source>
</evidence>
<dbReference type="CDD" id="cd00067">
    <property type="entry name" value="GAL4"/>
    <property type="match status" value="1"/>
</dbReference>
<proteinExistence type="predicted"/>
<keyword evidence="2" id="KW-0479">Metal-binding</keyword>
<keyword evidence="6" id="KW-1185">Reference proteome</keyword>
<evidence type="ECO:0000313" key="6">
    <source>
        <dbReference type="Proteomes" id="UP001562354"/>
    </source>
</evidence>
<dbReference type="Pfam" id="PF00172">
    <property type="entry name" value="Zn_clus"/>
    <property type="match status" value="1"/>
</dbReference>
<reference evidence="5 6" key="1">
    <citation type="submission" date="2024-07" db="EMBL/GenBank/DDBJ databases">
        <title>Draft sequence of the Neodothiora populina.</title>
        <authorList>
            <person name="Drown D.D."/>
            <person name="Schuette U.S."/>
            <person name="Buechlein A.B."/>
            <person name="Rusch D.R."/>
            <person name="Winton L.W."/>
            <person name="Adams G.A."/>
        </authorList>
    </citation>
    <scope>NUCLEOTIDE SEQUENCE [LARGE SCALE GENOMIC DNA]</scope>
    <source>
        <strain evidence="5 6">CPC 39397</strain>
    </source>
</reference>
<evidence type="ECO:0000256" key="3">
    <source>
        <dbReference type="ARBA" id="ARBA00023242"/>
    </source>
</evidence>
<dbReference type="PANTHER" id="PTHR31001">
    <property type="entry name" value="UNCHARACTERIZED TRANSCRIPTIONAL REGULATORY PROTEIN"/>
    <property type="match status" value="1"/>
</dbReference>
<accession>A0ABR3PAD5</accession>
<sequence length="699" mass="79935">MSTSHGSNPPAEKPRRVLACVQCQQRKIKCDRNFPCSNCIKYRVQCTPAASLGPRQRRRRLPERELLDRLRYYESLLQQNHIKFEPSLEHNTSPQIPSHDGYSKIHTPGSDVRGLAVDSERLHPEREDEDKVKEYWHVMKGKFPDFDGNIDDTSPEVVHDAVRKTWDRSYQDKDWLLFGQHDETIDVSTMHPEQIQILKLWQIYIDNVNPLLKVTHTPTLQSRIIDAASDLKSTRSPLVALLFSIYCVAVMSLNEEDCLDMFSASKAQIAKKYRLGCQQALMKSNFLRSNDRECLVAFYLYLISLQSCVDPASLSAMLSPALRIAQRMGLHSESANSKCSPFEAEMRRRLWWSIVVFDARNCEMANVKSMMLVPTWNCKIPLNVNDFDLQPGMRDLPMAQDHSTEALFVVTRSKICDWIRYSAFHLDFVNPILKVYVKDTQSSSESEVHDSIEEVIESRYFQSCSTESPLQAVSIWMSRGQLAKARLLETYTKSSTSWALQPELQRDMGMSYALKTVECDTNLMSCRLTMGYRWFTRYHFPFPGYLHIIQELKARPAGVNAQRCWDTISDNYETRCSTYGQDDGPFFEIFVKLILQAWAACEALDSQKTTPVQIPRIVVAIKEKLALSSHIQQGVGLREPKVGISQSVGDMLSSMPGAIGSNGHLHDMQGRLFEGSGINGLDYMSWNIMDWSSIYTSDY</sequence>
<dbReference type="Pfam" id="PF04082">
    <property type="entry name" value="Fungal_trans"/>
    <property type="match status" value="1"/>
</dbReference>
<feature type="domain" description="Zn(2)-C6 fungal-type" evidence="4">
    <location>
        <begin position="19"/>
        <end position="47"/>
    </location>
</feature>
<dbReference type="PANTHER" id="PTHR31001:SF45">
    <property type="entry name" value="ZN(II)2CYS6 TRANSCRIPTION FACTOR (EUROFUNG)"/>
    <property type="match status" value="1"/>
</dbReference>
<keyword evidence="3" id="KW-0539">Nucleus</keyword>
<gene>
    <name evidence="5" type="ORF">AAFC00_003356</name>
</gene>
<evidence type="ECO:0000313" key="5">
    <source>
        <dbReference type="EMBL" id="KAL1303046.1"/>
    </source>
</evidence>
<dbReference type="EMBL" id="JBFMKM010000012">
    <property type="protein sequence ID" value="KAL1303046.1"/>
    <property type="molecule type" value="Genomic_DNA"/>
</dbReference>